<feature type="region of interest" description="Disordered" evidence="1">
    <location>
        <begin position="444"/>
        <end position="488"/>
    </location>
</feature>
<name>A0ABQ6NAC6_9STRA</name>
<evidence type="ECO:0000313" key="3">
    <source>
        <dbReference type="Proteomes" id="UP001165060"/>
    </source>
</evidence>
<reference evidence="2 3" key="1">
    <citation type="journal article" date="2023" name="Commun. Biol.">
        <title>Genome analysis of Parmales, the sister group of diatoms, reveals the evolutionary specialization of diatoms from phago-mixotrophs to photoautotrophs.</title>
        <authorList>
            <person name="Ban H."/>
            <person name="Sato S."/>
            <person name="Yoshikawa S."/>
            <person name="Yamada K."/>
            <person name="Nakamura Y."/>
            <person name="Ichinomiya M."/>
            <person name="Sato N."/>
            <person name="Blanc-Mathieu R."/>
            <person name="Endo H."/>
            <person name="Kuwata A."/>
            <person name="Ogata H."/>
        </authorList>
    </citation>
    <scope>NUCLEOTIDE SEQUENCE [LARGE SCALE GENOMIC DNA]</scope>
</reference>
<gene>
    <name evidence="2" type="ORF">TeGR_g11834</name>
</gene>
<feature type="region of interest" description="Disordered" evidence="1">
    <location>
        <begin position="1"/>
        <end position="60"/>
    </location>
</feature>
<comment type="caution">
    <text evidence="2">The sequence shown here is derived from an EMBL/GenBank/DDBJ whole genome shotgun (WGS) entry which is preliminary data.</text>
</comment>
<dbReference type="EMBL" id="BRYB01006567">
    <property type="protein sequence ID" value="GMI51928.1"/>
    <property type="molecule type" value="Genomic_DNA"/>
</dbReference>
<feature type="compositionally biased region" description="Basic and acidic residues" evidence="1">
    <location>
        <begin position="26"/>
        <end position="40"/>
    </location>
</feature>
<accession>A0ABQ6NAC6</accession>
<keyword evidence="3" id="KW-1185">Reference proteome</keyword>
<organism evidence="2 3">
    <name type="scientific">Tetraparma gracilis</name>
    <dbReference type="NCBI Taxonomy" id="2962635"/>
    <lineage>
        <taxon>Eukaryota</taxon>
        <taxon>Sar</taxon>
        <taxon>Stramenopiles</taxon>
        <taxon>Ochrophyta</taxon>
        <taxon>Bolidophyceae</taxon>
        <taxon>Parmales</taxon>
        <taxon>Triparmaceae</taxon>
        <taxon>Tetraparma</taxon>
    </lineage>
</organism>
<feature type="compositionally biased region" description="Polar residues" evidence="1">
    <location>
        <begin position="449"/>
        <end position="461"/>
    </location>
</feature>
<feature type="compositionally biased region" description="Low complexity" evidence="1">
    <location>
        <begin position="472"/>
        <end position="488"/>
    </location>
</feature>
<evidence type="ECO:0000256" key="1">
    <source>
        <dbReference type="SAM" id="MobiDB-lite"/>
    </source>
</evidence>
<sequence>MGSGKSKAAAKPYSQEKPIEKSPPTPKDRSRSRSASKESFSEISNPSAREEGSSTGSVEYSRREQALTALEFEDQMTLITQYKGSLRESHKDMQWAKCKSIADVKAQAEEASKDMPRMKKLVVDSGKVEVMTAACQWETLDYCLCKQHNSTQVGSAPCYVLYTQKAKKVRGEIVEAYEVVFVRYEKYAEWKGVIRRLPEAVRDGLRVGGEGELWRMYHSTGCLLLANPDATAPHRASQPGHPLFKAMAKFLRDTHTAIDILGNAHILKIAAAAEKLEPMVLYEIAHDHEVFEAANVDSRTTTAYGSCKDGVTILYENDCKVISTHDEANGSVDSYAMITPDTLNIYAMPSDYYNSLEPEQSVYIHKCLVTPTCKPTQMHLTIATAYQTLTLDFKDLLEMKSFVEKLGEASTGTNNIATVLEDNIDVAIANMDRDEYAQEIKNTIKAKQRSGSARSRSSTPTKGALEDRSSPTRRSPSASPGGSQRKLG</sequence>
<protein>
    <submittedName>
        <fullName evidence="2">Uncharacterized protein</fullName>
    </submittedName>
</protein>
<dbReference type="Proteomes" id="UP001165060">
    <property type="component" value="Unassembled WGS sequence"/>
</dbReference>
<proteinExistence type="predicted"/>
<evidence type="ECO:0000313" key="2">
    <source>
        <dbReference type="EMBL" id="GMI51928.1"/>
    </source>
</evidence>